<keyword evidence="3" id="KW-1185">Reference proteome</keyword>
<protein>
    <submittedName>
        <fullName evidence="2">Uncharacterized protein</fullName>
    </submittedName>
</protein>
<dbReference type="EMBL" id="CAUYUJ010004473">
    <property type="protein sequence ID" value="CAK0809756.1"/>
    <property type="molecule type" value="Genomic_DNA"/>
</dbReference>
<feature type="compositionally biased region" description="Gly residues" evidence="1">
    <location>
        <begin position="69"/>
        <end position="82"/>
    </location>
</feature>
<feature type="region of interest" description="Disordered" evidence="1">
    <location>
        <begin position="1"/>
        <end position="127"/>
    </location>
</feature>
<evidence type="ECO:0000256" key="1">
    <source>
        <dbReference type="SAM" id="MobiDB-lite"/>
    </source>
</evidence>
<sequence length="177" mass="18401">HAAAGRPGPGRRRVGDAALHRPSGGPGPEPRRRGGRAAPDAEGSGAGPRGPRRGARRRRASQAPAAPGRRGGGEAPRGGVGRASGHQEVHRGGGGLQEDRGRLSWALHGAVQNSNENNNYRGSAPRRRWPAEGLGASELDSAWGTAAAAGAARGGLRRGGWKLLVREDGQQWREEKP</sequence>
<feature type="compositionally biased region" description="Basic residues" evidence="1">
    <location>
        <begin position="50"/>
        <end position="60"/>
    </location>
</feature>
<dbReference type="Proteomes" id="UP001189429">
    <property type="component" value="Unassembled WGS sequence"/>
</dbReference>
<accession>A0ABN9QWT8</accession>
<feature type="non-terminal residue" evidence="2">
    <location>
        <position position="177"/>
    </location>
</feature>
<name>A0ABN9QWT8_9DINO</name>
<feature type="compositionally biased region" description="Basic and acidic residues" evidence="1">
    <location>
        <begin position="85"/>
        <end position="102"/>
    </location>
</feature>
<feature type="compositionally biased region" description="Polar residues" evidence="1">
    <location>
        <begin position="111"/>
        <end position="121"/>
    </location>
</feature>
<proteinExistence type="predicted"/>
<evidence type="ECO:0000313" key="3">
    <source>
        <dbReference type="Proteomes" id="UP001189429"/>
    </source>
</evidence>
<gene>
    <name evidence="2" type="ORF">PCOR1329_LOCUS14917</name>
</gene>
<organism evidence="2 3">
    <name type="scientific">Prorocentrum cordatum</name>
    <dbReference type="NCBI Taxonomy" id="2364126"/>
    <lineage>
        <taxon>Eukaryota</taxon>
        <taxon>Sar</taxon>
        <taxon>Alveolata</taxon>
        <taxon>Dinophyceae</taxon>
        <taxon>Prorocentrales</taxon>
        <taxon>Prorocentraceae</taxon>
        <taxon>Prorocentrum</taxon>
    </lineage>
</organism>
<evidence type="ECO:0000313" key="2">
    <source>
        <dbReference type="EMBL" id="CAK0809756.1"/>
    </source>
</evidence>
<comment type="caution">
    <text evidence="2">The sequence shown here is derived from an EMBL/GenBank/DDBJ whole genome shotgun (WGS) entry which is preliminary data.</text>
</comment>
<feature type="non-terminal residue" evidence="2">
    <location>
        <position position="1"/>
    </location>
</feature>
<reference evidence="2" key="1">
    <citation type="submission" date="2023-10" db="EMBL/GenBank/DDBJ databases">
        <authorList>
            <person name="Chen Y."/>
            <person name="Shah S."/>
            <person name="Dougan E. K."/>
            <person name="Thang M."/>
            <person name="Chan C."/>
        </authorList>
    </citation>
    <scope>NUCLEOTIDE SEQUENCE [LARGE SCALE GENOMIC DNA]</scope>
</reference>